<evidence type="ECO:0000259" key="1">
    <source>
        <dbReference type="Pfam" id="PF00462"/>
    </source>
</evidence>
<gene>
    <name evidence="2" type="ORF">CBB_194</name>
</gene>
<feature type="domain" description="Glutaredoxin" evidence="1">
    <location>
        <begin position="3"/>
        <end position="65"/>
    </location>
</feature>
<protein>
    <submittedName>
        <fullName evidence="2">Glutaredoxin</fullName>
    </submittedName>
</protein>
<dbReference type="InterPro" id="IPR036249">
    <property type="entry name" value="Thioredoxin-like_sf"/>
</dbReference>
<sequence>MNVKMYGRAQGCKFCDRAKLICEMNGFDLEFIDMEAQGLSAADLAEIVGEPVRTVPQIFVDEQYIGGCDKFEAFLKGE</sequence>
<dbReference type="Gene3D" id="3.40.30.10">
    <property type="entry name" value="Glutaredoxin"/>
    <property type="match status" value="1"/>
</dbReference>
<name>A0A1L2CUT4_9CAUD</name>
<organism evidence="2 3">
    <name type="scientific">Pectobacterium phage vB_PcaM_CBB</name>
    <dbReference type="NCBI Taxonomy" id="2772511"/>
    <lineage>
        <taxon>Viruses</taxon>
        <taxon>Duplodnaviria</taxon>
        <taxon>Heunggongvirae</taxon>
        <taxon>Uroviricota</taxon>
        <taxon>Caudoviricetes</taxon>
        <taxon>Mimasvirus</taxon>
        <taxon>Mimasvirus CBB</taxon>
    </lineage>
</organism>
<reference evidence="3" key="1">
    <citation type="submission" date="2016-01" db="EMBL/GenBank/DDBJ databases">
        <title>Isolation and Characterization of Enterobacteria phage CBB.</title>
        <authorList>
            <person name="Buttimer C.T.H."/>
            <person name="Hendrix H."/>
            <person name="Alexandre H."/>
            <person name="O'Mahony J."/>
            <person name="Lavigne R."/>
            <person name="Coffey A."/>
        </authorList>
    </citation>
    <scope>NUCLEOTIDE SEQUENCE [LARGE SCALE GENOMIC DNA]</scope>
</reference>
<dbReference type="PROSITE" id="PS51354">
    <property type="entry name" value="GLUTAREDOXIN_2"/>
    <property type="match status" value="1"/>
</dbReference>
<evidence type="ECO:0000313" key="2">
    <source>
        <dbReference type="EMBL" id="AMM43759.1"/>
    </source>
</evidence>
<dbReference type="Pfam" id="PF00462">
    <property type="entry name" value="Glutaredoxin"/>
    <property type="match status" value="1"/>
</dbReference>
<keyword evidence="3" id="KW-1185">Reference proteome</keyword>
<dbReference type="CDD" id="cd02066">
    <property type="entry name" value="GRX_family"/>
    <property type="match status" value="1"/>
</dbReference>
<dbReference type="InterPro" id="IPR002109">
    <property type="entry name" value="Glutaredoxin"/>
</dbReference>
<dbReference type="NCBIfam" id="NF008401">
    <property type="entry name" value="PRK11200.1"/>
    <property type="match status" value="1"/>
</dbReference>
<dbReference type="EMBL" id="KU574722">
    <property type="protein sequence ID" value="AMM43759.1"/>
    <property type="molecule type" value="Genomic_DNA"/>
</dbReference>
<proteinExistence type="predicted"/>
<accession>A0A1L2CUT4</accession>
<dbReference type="Proteomes" id="UP000223891">
    <property type="component" value="Segment"/>
</dbReference>
<evidence type="ECO:0000313" key="3">
    <source>
        <dbReference type="Proteomes" id="UP000223891"/>
    </source>
</evidence>
<dbReference type="SUPFAM" id="SSF52833">
    <property type="entry name" value="Thioredoxin-like"/>
    <property type="match status" value="1"/>
</dbReference>